<dbReference type="Gene3D" id="3.10.450.40">
    <property type="match status" value="1"/>
</dbReference>
<dbReference type="HOGENOM" id="CLU_129200_0_0_7"/>
<dbReference type="KEGG" id="gem:GM21_3653"/>
<dbReference type="AlphaFoldDB" id="C6E6P6"/>
<dbReference type="eggNOG" id="ENOG5033WZ4">
    <property type="taxonomic scope" value="Bacteria"/>
</dbReference>
<proteinExistence type="predicted"/>
<dbReference type="OrthoDB" id="5423043at2"/>
<reference evidence="1" key="1">
    <citation type="submission" date="2009-07" db="EMBL/GenBank/DDBJ databases">
        <title>Complete sequence of Geobacter sp. M21.</title>
        <authorList>
            <consortium name="US DOE Joint Genome Institute"/>
            <person name="Lucas S."/>
            <person name="Copeland A."/>
            <person name="Lapidus A."/>
            <person name="Glavina del Rio T."/>
            <person name="Dalin E."/>
            <person name="Tice H."/>
            <person name="Bruce D."/>
            <person name="Goodwin L."/>
            <person name="Pitluck S."/>
            <person name="Saunders E."/>
            <person name="Brettin T."/>
            <person name="Detter J.C."/>
            <person name="Han C."/>
            <person name="Larimer F."/>
            <person name="Land M."/>
            <person name="Hauser L."/>
            <person name="Kyrpides N."/>
            <person name="Ovchinnikova G."/>
            <person name="Lovley D."/>
        </authorList>
    </citation>
    <scope>NUCLEOTIDE SEQUENCE [LARGE SCALE GENOMIC DNA]</scope>
    <source>
        <strain evidence="1">M21</strain>
    </source>
</reference>
<evidence type="ECO:0000313" key="1">
    <source>
        <dbReference type="EMBL" id="ACT19674.1"/>
    </source>
</evidence>
<dbReference type="STRING" id="443144.GM21_3653"/>
<gene>
    <name evidence="1" type="ordered locus">GM21_3653</name>
</gene>
<organism evidence="1">
    <name type="scientific">Geobacter sp. (strain M21)</name>
    <dbReference type="NCBI Taxonomy" id="443144"/>
    <lineage>
        <taxon>Bacteria</taxon>
        <taxon>Pseudomonadati</taxon>
        <taxon>Thermodesulfobacteriota</taxon>
        <taxon>Desulfuromonadia</taxon>
        <taxon>Geobacterales</taxon>
        <taxon>Geobacteraceae</taxon>
        <taxon>Geobacter</taxon>
    </lineage>
</organism>
<protein>
    <submittedName>
        <fullName evidence="1">Baseplate assembly protein, putative</fullName>
    </submittedName>
</protein>
<dbReference type="SUPFAM" id="SSF160719">
    <property type="entry name" value="gpW/gp25-like"/>
    <property type="match status" value="1"/>
</dbReference>
<dbReference type="EMBL" id="CP001661">
    <property type="protein sequence ID" value="ACT19674.1"/>
    <property type="molecule type" value="Genomic_DNA"/>
</dbReference>
<accession>C6E6P6</accession>
<name>C6E6P6_GEOSM</name>
<sequence length="145" mass="15988">MDDLFGQDIKLGDDGQALVAANGELLLTSGAETGVQDVRLRLGTPLGELFYDAEFGSLIHEFFLDENSASRRMAFEAEVVQRVEEDPRVVLGSVSCSVIAFDERGFSAEAVWEFMDEDHQLNLVLVYDGDKKEMVIADVNPRSGL</sequence>